<dbReference type="Proteomes" id="UP000315439">
    <property type="component" value="Unassembled WGS sequence"/>
</dbReference>
<proteinExistence type="predicted"/>
<dbReference type="SUPFAM" id="SSF55486">
    <property type="entry name" value="Metalloproteases ('zincins'), catalytic domain"/>
    <property type="match status" value="1"/>
</dbReference>
<evidence type="ECO:0000313" key="4">
    <source>
        <dbReference type="Proteomes" id="UP000315439"/>
    </source>
</evidence>
<accession>A0A545UF41</accession>
<dbReference type="AlphaFoldDB" id="A0A545UF41"/>
<dbReference type="Gene3D" id="2.60.40.2810">
    <property type="match status" value="1"/>
</dbReference>
<dbReference type="EMBL" id="VIKS01000005">
    <property type="protein sequence ID" value="TQV88055.1"/>
    <property type="molecule type" value="Genomic_DNA"/>
</dbReference>
<dbReference type="Pfam" id="PF17892">
    <property type="entry name" value="Cadherin_5"/>
    <property type="match status" value="1"/>
</dbReference>
<reference evidence="3 4" key="1">
    <citation type="submission" date="2019-07" db="EMBL/GenBank/DDBJ databases">
        <title>Draft genome for Aliikangiella sp. M105.</title>
        <authorList>
            <person name="Wang G."/>
        </authorList>
    </citation>
    <scope>NUCLEOTIDE SEQUENCE [LARGE SCALE GENOMIC DNA]</scope>
    <source>
        <strain evidence="3 4">M105</strain>
    </source>
</reference>
<dbReference type="InterPro" id="IPR013783">
    <property type="entry name" value="Ig-like_fold"/>
</dbReference>
<dbReference type="Pfam" id="PF17963">
    <property type="entry name" value="Big_9"/>
    <property type="match status" value="2"/>
</dbReference>
<organism evidence="3 4">
    <name type="scientific">Aliikangiella coralliicola</name>
    <dbReference type="NCBI Taxonomy" id="2592383"/>
    <lineage>
        <taxon>Bacteria</taxon>
        <taxon>Pseudomonadati</taxon>
        <taxon>Pseudomonadota</taxon>
        <taxon>Gammaproteobacteria</taxon>
        <taxon>Oceanospirillales</taxon>
        <taxon>Pleioneaceae</taxon>
        <taxon>Aliikangiella</taxon>
    </lineage>
</organism>
<evidence type="ECO:0000259" key="2">
    <source>
        <dbReference type="Pfam" id="PF17892"/>
    </source>
</evidence>
<dbReference type="InterPro" id="IPR024079">
    <property type="entry name" value="MetalloPept_cat_dom_sf"/>
</dbReference>
<evidence type="ECO:0000313" key="3">
    <source>
        <dbReference type="EMBL" id="TQV88055.1"/>
    </source>
</evidence>
<dbReference type="OrthoDB" id="5242130at2"/>
<gene>
    <name evidence="3" type="ORF">FLL46_09610</name>
</gene>
<dbReference type="Gene3D" id="3.40.390.10">
    <property type="entry name" value="Collagenase (Catalytic Domain)"/>
    <property type="match status" value="1"/>
</dbReference>
<feature type="chain" id="PRO_5021953947" evidence="1">
    <location>
        <begin position="29"/>
        <end position="978"/>
    </location>
</feature>
<keyword evidence="4" id="KW-1185">Reference proteome</keyword>
<keyword evidence="1" id="KW-0732">Signal</keyword>
<dbReference type="InterPro" id="IPR041690">
    <property type="entry name" value="Cadherin_5"/>
</dbReference>
<dbReference type="RefSeq" id="WP_142893296.1">
    <property type="nucleotide sequence ID" value="NZ_ML660163.1"/>
</dbReference>
<feature type="signal peptide" evidence="1">
    <location>
        <begin position="1"/>
        <end position="28"/>
    </location>
</feature>
<comment type="caution">
    <text evidence="3">The sequence shown here is derived from an EMBL/GenBank/DDBJ whole genome shotgun (WGS) entry which is preliminary data.</text>
</comment>
<dbReference type="NCBIfam" id="NF012211">
    <property type="entry name" value="tand_rpt_95"/>
    <property type="match status" value="2"/>
</dbReference>
<dbReference type="GO" id="GO:0008237">
    <property type="term" value="F:metallopeptidase activity"/>
    <property type="evidence" value="ECO:0007669"/>
    <property type="project" value="InterPro"/>
</dbReference>
<protein>
    <submittedName>
        <fullName evidence="3">Tandem-95 repeat protein</fullName>
    </submittedName>
</protein>
<dbReference type="Pfam" id="PF13583">
    <property type="entry name" value="Reprolysin_4"/>
    <property type="match status" value="1"/>
</dbReference>
<feature type="domain" description="Cadherin-like" evidence="2">
    <location>
        <begin position="764"/>
        <end position="852"/>
    </location>
</feature>
<dbReference type="Gene3D" id="2.60.40.10">
    <property type="entry name" value="Immunoglobulins"/>
    <property type="match status" value="1"/>
</dbReference>
<evidence type="ECO:0000256" key="1">
    <source>
        <dbReference type="SAM" id="SignalP"/>
    </source>
</evidence>
<sequence length="978" mass="104250">MKTKRHITKLATSTTLISSLILSTFTNAGNDVTGIDKSQVGAPLWQNISKQIHSIDLGEHSPNYSYKLYQLDINSLTSKLQNYISEKSKPSTKHSDNGVLIQLPLADGNTVDFILFESAVLPPKLSKKYPSIKTFSGYQIDNPKNTGRFDITPHGFHGMFQSGGKRQFIDPANNGGDLYRVYYGSDALSKAENLSLEQVFTYDELDKNIPDTKKLAEDFGNELRTYRLAVSAAAEYTQFHGGTVTDGLSEVTTAINRVNEMYERDLAIKLVLVENNDLIIFTDPSTDPFDNNTGDINKNKAAIDDAIGNSNYDIGHVFNTAGGGLAGLRVVCGSRKADGVTGRGRPVNDAFYIDYVAHEIGHQFGGNHTFNGGDGSCGGGNRASNDAFEPGSGTTIMAYAGICSSQNIQNNSDALFHSNSIDEIRHYITQSNGASCGTLSSLDNSIPTVEAGDSLTIPMQTPFTLTGVASDADAQDRDNLSYAWEQMDLGPQTFSASEMIDDGSRPLFRSFLPSSSPSRTFPQLSAVVNGTSSIQEVLPTTNRTMNFRLTVRDGRGGVSMDSTTVTVDNTAGPFIVTTPATNINADGGKLMTTDWNVANTNGGSVNCSSVNISVSVDGGTTFEYMVAEETPNDGSQAITLPNINTQNARVKVACSNNSFFNISPTNFTITESVGIPVINGQQPATTAEEQPITITLNDLTVTDEDSNYPDDFTLSIADGENYSVNGTEVTPDLDFNGELSVSVTVNDGEWDSLAFPFVISVTPVNDAPTISDAGNTLSTDEDNSLTLNLSDLIINDVDDTDFTLEISDGSNYSVTDNQISPDADFNGNLQVSVVVNDGELDSNSVTLNVTVNAVNDAPVASDDTISITEDSENNSLNVMSNDTDVDAGDQLTISNVNYSGTGTLNVATDGQSLTYTPAKGFVGSESFSYTITDSAGLTANATGNITVNKKSSGGGGSLNGLWLILLIIASIKRSATKN</sequence>
<name>A0A545UF41_9GAMM</name>